<accession>A0A9E7UCR4</accession>
<gene>
    <name evidence="1" type="ORF">N0B31_09720</name>
</gene>
<reference evidence="1" key="1">
    <citation type="submission" date="2022-09" db="EMBL/GenBank/DDBJ databases">
        <title>Diverse halophilic archaea isolated from saline environments.</title>
        <authorList>
            <person name="Cui H.-L."/>
        </authorList>
    </citation>
    <scope>NUCLEOTIDE SEQUENCE</scope>
    <source>
        <strain evidence="1">ZS-35-S2</strain>
    </source>
</reference>
<evidence type="ECO:0000313" key="2">
    <source>
        <dbReference type="Proteomes" id="UP001057580"/>
    </source>
</evidence>
<keyword evidence="2" id="KW-1185">Reference proteome</keyword>
<dbReference type="AlphaFoldDB" id="A0A9E7UCR4"/>
<sequence length="75" mass="7914">MTDDPDLSARAARFVPAGPTAAVPPQTDEIVEELEAGETPRELCHCLRCGRQVVAISHPGQCLLCGSEAVLVESV</sequence>
<dbReference type="GeneID" id="74942700"/>
<name>A0A9E7UCR4_9EURY</name>
<dbReference type="Proteomes" id="UP001057580">
    <property type="component" value="Chromosome"/>
</dbReference>
<dbReference type="RefSeq" id="WP_260643666.1">
    <property type="nucleotide sequence ID" value="NZ_CP104003.1"/>
</dbReference>
<proteinExistence type="predicted"/>
<evidence type="ECO:0000313" key="1">
    <source>
        <dbReference type="EMBL" id="UWM56552.1"/>
    </source>
</evidence>
<dbReference type="EMBL" id="CP104003">
    <property type="protein sequence ID" value="UWM56552.1"/>
    <property type="molecule type" value="Genomic_DNA"/>
</dbReference>
<organism evidence="1 2">
    <name type="scientific">Salinirubellus salinus</name>
    <dbReference type="NCBI Taxonomy" id="1364945"/>
    <lineage>
        <taxon>Archaea</taxon>
        <taxon>Methanobacteriati</taxon>
        <taxon>Methanobacteriota</taxon>
        <taxon>Stenosarchaea group</taxon>
        <taxon>Halobacteria</taxon>
        <taxon>Halobacteriales</taxon>
        <taxon>Natronomonadaceae</taxon>
        <taxon>Salinirubellus</taxon>
    </lineage>
</organism>
<protein>
    <submittedName>
        <fullName evidence="1">Uncharacterized protein</fullName>
    </submittedName>
</protein>
<dbReference type="KEGG" id="ssai:N0B31_09720"/>